<feature type="compositionally biased region" description="Basic and acidic residues" evidence="1">
    <location>
        <begin position="8"/>
        <end position="17"/>
    </location>
</feature>
<dbReference type="Pfam" id="PF21628">
    <property type="entry name" value="Gp10-like"/>
    <property type="match status" value="1"/>
</dbReference>
<dbReference type="InterPro" id="IPR049302">
    <property type="entry name" value="Gp10-like"/>
</dbReference>
<gene>
    <name evidence="2" type="ORF">UFOVP1326_38</name>
    <name evidence="3" type="ORF">UFOVP1436_1</name>
</gene>
<sequence>MPLIDLKQSAEEAKEDSMSMPGDGSRYPYGLNITLNDEVLTKLGFKGPVTVGTAITFTASAKICSTSQREDAEGEPENSMSLQITAMEIGEEEDDFTGMYPNSNMK</sequence>
<accession>A0A6J5SER1</accession>
<dbReference type="EMBL" id="LR797388">
    <property type="protein sequence ID" value="CAB4212307.1"/>
    <property type="molecule type" value="Genomic_DNA"/>
</dbReference>
<evidence type="ECO:0000313" key="2">
    <source>
        <dbReference type="EMBL" id="CAB4199339.1"/>
    </source>
</evidence>
<reference evidence="3" key="1">
    <citation type="submission" date="2020-05" db="EMBL/GenBank/DDBJ databases">
        <authorList>
            <person name="Chiriac C."/>
            <person name="Salcher M."/>
            <person name="Ghai R."/>
            <person name="Kavagutti S V."/>
        </authorList>
    </citation>
    <scope>NUCLEOTIDE SEQUENCE</scope>
</reference>
<feature type="region of interest" description="Disordered" evidence="1">
    <location>
        <begin position="1"/>
        <end position="24"/>
    </location>
</feature>
<protein>
    <submittedName>
        <fullName evidence="3">Uncharacterized protein</fullName>
    </submittedName>
</protein>
<evidence type="ECO:0000313" key="3">
    <source>
        <dbReference type="EMBL" id="CAB4212307.1"/>
    </source>
</evidence>
<name>A0A6J5SER1_9CAUD</name>
<organism evidence="3">
    <name type="scientific">uncultured Caudovirales phage</name>
    <dbReference type="NCBI Taxonomy" id="2100421"/>
    <lineage>
        <taxon>Viruses</taxon>
        <taxon>Duplodnaviria</taxon>
        <taxon>Heunggongvirae</taxon>
        <taxon>Uroviricota</taxon>
        <taxon>Caudoviricetes</taxon>
        <taxon>Peduoviridae</taxon>
        <taxon>Maltschvirus</taxon>
        <taxon>Maltschvirus maltsch</taxon>
    </lineage>
</organism>
<dbReference type="EMBL" id="LR797276">
    <property type="protein sequence ID" value="CAB4199339.1"/>
    <property type="molecule type" value="Genomic_DNA"/>
</dbReference>
<proteinExistence type="predicted"/>
<evidence type="ECO:0000256" key="1">
    <source>
        <dbReference type="SAM" id="MobiDB-lite"/>
    </source>
</evidence>